<dbReference type="InterPro" id="IPR032638">
    <property type="entry name" value="Porin_5"/>
</dbReference>
<sequence>MKKIALSIATMATVSMAASDISHPHERIEDTNGTTPVSESGIFNRIHFKGDLRLRYESIERDDADNKYRNRYRLRLGAKIDLIDNLQFEVGMRSGFGNPTSGNQTFLDDKPLGDYFFQSLRFNVLGFSYKSGNSTYKVGRQPYMMYRPVKSQLVWDNDVSMNGANYQYKDDTRIITLGINQPTLEENSVAEKNVNLFLAQYVHKTKLDFAKLNLGAGLYYYDGLKGNTELFGKSKGNTVDDQGRYTNDYHLVEGFGELQFKDVFGMPFKIAAGVVYNVAADDNNFGYDLAFQLGKAKHVGDWQVKYSYTDLQEDAALGAYSDSDNFGGGTAARGHAIRAKYKFGEHVYLAGNFFFDKLYESKSKVDGMEPDYERVQLDCIIKF</sequence>
<dbReference type="RefSeq" id="WP_067331404.1">
    <property type="nucleotide sequence ID" value="NZ_LNKT01000045.1"/>
</dbReference>
<dbReference type="AlphaFoldDB" id="A0A151CET9"/>
<dbReference type="OrthoDB" id="5372286at2"/>
<evidence type="ECO:0008006" key="4">
    <source>
        <dbReference type="Google" id="ProtNLM"/>
    </source>
</evidence>
<organism evidence="2 3">
    <name type="scientific">Sulfurovum riftiae</name>
    <dbReference type="NCBI Taxonomy" id="1630136"/>
    <lineage>
        <taxon>Bacteria</taxon>
        <taxon>Pseudomonadati</taxon>
        <taxon>Campylobacterota</taxon>
        <taxon>Epsilonproteobacteria</taxon>
        <taxon>Campylobacterales</taxon>
        <taxon>Sulfurovaceae</taxon>
        <taxon>Sulfurovum</taxon>
    </lineage>
</organism>
<feature type="signal peptide" evidence="1">
    <location>
        <begin position="1"/>
        <end position="17"/>
    </location>
</feature>
<evidence type="ECO:0000313" key="2">
    <source>
        <dbReference type="EMBL" id="KYJ86045.1"/>
    </source>
</evidence>
<dbReference type="Proteomes" id="UP000075359">
    <property type="component" value="Unassembled WGS sequence"/>
</dbReference>
<accession>A0A151CET9</accession>
<evidence type="ECO:0000256" key="1">
    <source>
        <dbReference type="SAM" id="SignalP"/>
    </source>
</evidence>
<gene>
    <name evidence="2" type="ORF">AS592_01340</name>
</gene>
<keyword evidence="3" id="KW-1185">Reference proteome</keyword>
<name>A0A151CET9_9BACT</name>
<protein>
    <recommendedName>
        <fullName evidence="4">Porin</fullName>
    </recommendedName>
</protein>
<dbReference type="Pfam" id="PF16930">
    <property type="entry name" value="Porin_5"/>
    <property type="match status" value="2"/>
</dbReference>
<dbReference type="EMBL" id="LNKT01000045">
    <property type="protein sequence ID" value="KYJ86045.1"/>
    <property type="molecule type" value="Genomic_DNA"/>
</dbReference>
<proteinExistence type="predicted"/>
<feature type="chain" id="PRO_5007578415" description="Porin" evidence="1">
    <location>
        <begin position="18"/>
        <end position="383"/>
    </location>
</feature>
<reference evidence="2 3" key="1">
    <citation type="submission" date="2015-11" db="EMBL/GenBank/DDBJ databases">
        <title>Draft genome of Sulfurovum riftiae 1812E, a member of the Epsilonproteobacteria isolated from the tube of the deep-sea hydrothermal vent tubewom Riftia pachyptila.</title>
        <authorList>
            <person name="Vetriani C."/>
            <person name="Giovannelli D."/>
        </authorList>
    </citation>
    <scope>NUCLEOTIDE SEQUENCE [LARGE SCALE GENOMIC DNA]</scope>
    <source>
        <strain evidence="2 3">1812E</strain>
    </source>
</reference>
<comment type="caution">
    <text evidence="2">The sequence shown here is derived from an EMBL/GenBank/DDBJ whole genome shotgun (WGS) entry which is preliminary data.</text>
</comment>
<dbReference type="STRING" id="1630136.AS592_01340"/>
<evidence type="ECO:0000313" key="3">
    <source>
        <dbReference type="Proteomes" id="UP000075359"/>
    </source>
</evidence>
<keyword evidence="1" id="KW-0732">Signal</keyword>